<accession>A0A858ZVW6</accession>
<keyword evidence="2 5" id="KW-0436">Ligase</keyword>
<dbReference type="PANTHER" id="PTHR43201:SF5">
    <property type="entry name" value="MEDIUM-CHAIN ACYL-COA LIGASE ACSF2, MITOCHONDRIAL"/>
    <property type="match status" value="1"/>
</dbReference>
<dbReference type="RefSeq" id="WP_013519697.1">
    <property type="nucleotide sequence ID" value="NZ_CP051298.1"/>
</dbReference>
<evidence type="ECO:0000313" key="6">
    <source>
        <dbReference type="Proteomes" id="UP000500755"/>
    </source>
</evidence>
<dbReference type="Pfam" id="PF13193">
    <property type="entry name" value="AMP-binding_C"/>
    <property type="match status" value="1"/>
</dbReference>
<protein>
    <submittedName>
        <fullName evidence="5">Acyl--CoA ligase</fullName>
    </submittedName>
</protein>
<dbReference type="Pfam" id="PF00501">
    <property type="entry name" value="AMP-binding"/>
    <property type="match status" value="1"/>
</dbReference>
<dbReference type="InterPro" id="IPR045851">
    <property type="entry name" value="AMP-bd_C_sf"/>
</dbReference>
<dbReference type="Proteomes" id="UP000500755">
    <property type="component" value="Chromosome"/>
</dbReference>
<evidence type="ECO:0000256" key="1">
    <source>
        <dbReference type="ARBA" id="ARBA00006432"/>
    </source>
</evidence>
<evidence type="ECO:0000259" key="3">
    <source>
        <dbReference type="Pfam" id="PF00501"/>
    </source>
</evidence>
<dbReference type="InterPro" id="IPR025110">
    <property type="entry name" value="AMP-bd_C"/>
</dbReference>
<dbReference type="SUPFAM" id="SSF56801">
    <property type="entry name" value="Acetyl-CoA synthetase-like"/>
    <property type="match status" value="1"/>
</dbReference>
<dbReference type="InterPro" id="IPR000873">
    <property type="entry name" value="AMP-dep_synth/lig_dom"/>
</dbReference>
<reference evidence="5 6" key="1">
    <citation type="submission" date="2020-05" db="EMBL/GenBank/DDBJ databases">
        <title>Complete genome sequence of Alicycliphilus denitrificans DP3.</title>
        <authorList>
            <person name="Chen X."/>
        </authorList>
    </citation>
    <scope>NUCLEOTIDE SEQUENCE [LARGE SCALE GENOMIC DNA]</scope>
    <source>
        <strain evidence="5 6">DP3</strain>
    </source>
</reference>
<evidence type="ECO:0000313" key="5">
    <source>
        <dbReference type="EMBL" id="QKD44742.1"/>
    </source>
</evidence>
<dbReference type="Gene3D" id="3.30.300.30">
    <property type="match status" value="1"/>
</dbReference>
<dbReference type="InterPro" id="IPR020845">
    <property type="entry name" value="AMP-binding_CS"/>
</dbReference>
<proteinExistence type="inferred from homology"/>
<feature type="domain" description="AMP-dependent synthetase/ligase" evidence="3">
    <location>
        <begin position="18"/>
        <end position="371"/>
    </location>
</feature>
<feature type="domain" description="AMP-binding enzyme C-terminal" evidence="4">
    <location>
        <begin position="421"/>
        <end position="497"/>
    </location>
</feature>
<gene>
    <name evidence="5" type="ORF">HF896_14460</name>
</gene>
<evidence type="ECO:0000259" key="4">
    <source>
        <dbReference type="Pfam" id="PF13193"/>
    </source>
</evidence>
<dbReference type="GO" id="GO:0006631">
    <property type="term" value="P:fatty acid metabolic process"/>
    <property type="evidence" value="ECO:0007669"/>
    <property type="project" value="TreeGrafter"/>
</dbReference>
<organism evidence="5 6">
    <name type="scientific">Alicycliphilus denitrificans</name>
    <dbReference type="NCBI Taxonomy" id="179636"/>
    <lineage>
        <taxon>Bacteria</taxon>
        <taxon>Pseudomonadati</taxon>
        <taxon>Pseudomonadota</taxon>
        <taxon>Betaproteobacteria</taxon>
        <taxon>Burkholderiales</taxon>
        <taxon>Comamonadaceae</taxon>
        <taxon>Alicycliphilus</taxon>
    </lineage>
</organism>
<name>A0A858ZVW6_9BURK</name>
<evidence type="ECO:0000256" key="2">
    <source>
        <dbReference type="ARBA" id="ARBA00022598"/>
    </source>
</evidence>
<comment type="similarity">
    <text evidence="1">Belongs to the ATP-dependent AMP-binding enzyme family.</text>
</comment>
<dbReference type="Gene3D" id="3.40.50.12780">
    <property type="entry name" value="N-terminal domain of ligase-like"/>
    <property type="match status" value="1"/>
</dbReference>
<dbReference type="InterPro" id="IPR042099">
    <property type="entry name" value="ANL_N_sf"/>
</dbReference>
<dbReference type="PANTHER" id="PTHR43201">
    <property type="entry name" value="ACYL-COA SYNTHETASE"/>
    <property type="match status" value="1"/>
</dbReference>
<dbReference type="EMBL" id="CP051298">
    <property type="protein sequence ID" value="QKD44742.1"/>
    <property type="molecule type" value="Genomic_DNA"/>
</dbReference>
<dbReference type="GO" id="GO:0031956">
    <property type="term" value="F:medium-chain fatty acid-CoA ligase activity"/>
    <property type="evidence" value="ECO:0007669"/>
    <property type="project" value="TreeGrafter"/>
</dbReference>
<sequence>MNATAAASQLCLTDLFLKRVQMHPDKPALSHADRTLSYRELEARVQRWAAFLQACGLLRGQRMAVWSENRPEYLELQLAAARLGVMIACLNWRLQGAEQLHCLRLVEPAVVIVSARYREQLGTLEHGVARVIDLDSPDASEESTRALEDRDFLRPEVHPEDGFLILYTSGTTGLPKGAVISQRASIARAMAYACEYGIGAEDGFIAWSPFFHMAATDHSLATLMLGGHVIVQDGFSASEICKTLERERIGWLMAMPGVIEPLINALKSASPFLAPRMGMVGAMADLVPCQQIAELTSLVGAPYLNSFGSTETGLAPASGALLKAGQVPESLSKRESSWCHVRLVDDDNQDVPIGTPGNMLVRGPGLFSGYWSNGRIESAELADGWFHLGDVFVRHADGSLDFVDRSKYLIKTGGENVYPAEIERVLLAHPDVIEAAVVRRSDDRWGEVPVAFVALKGESRPLDFLQAYCREHLAGYKVPKEFRVISAAAFPRNSTGKIQKRQVEALLRS</sequence>
<dbReference type="AlphaFoldDB" id="A0A858ZVW6"/>
<dbReference type="PROSITE" id="PS00455">
    <property type="entry name" value="AMP_BINDING"/>
    <property type="match status" value="1"/>
</dbReference>